<proteinExistence type="predicted"/>
<dbReference type="PANTHER" id="PTHR24148:SF73">
    <property type="entry name" value="HET DOMAIN PROTEIN (AFU_ORTHOLOGUE AFUA_8G01020)"/>
    <property type="match status" value="1"/>
</dbReference>
<dbReference type="Pfam" id="PF26639">
    <property type="entry name" value="Het-6_barrel"/>
    <property type="match status" value="1"/>
</dbReference>
<name>A0A0J9W6K6_FUSO4</name>
<accession>A0A0J9W6K6</accession>
<feature type="domain" description="Heterokaryon incompatibility" evidence="1">
    <location>
        <begin position="63"/>
        <end position="234"/>
    </location>
</feature>
<gene>
    <name evidence="2" type="ORF">FOXG_15910</name>
</gene>
<evidence type="ECO:0000313" key="3">
    <source>
        <dbReference type="Proteomes" id="UP000009097"/>
    </source>
</evidence>
<dbReference type="EMBL" id="DS231726">
    <property type="protein sequence ID" value="KNB18498.1"/>
    <property type="molecule type" value="Genomic_DNA"/>
</dbReference>
<evidence type="ECO:0000313" key="2">
    <source>
        <dbReference type="EMBL" id="KNB18498.1"/>
    </source>
</evidence>
<dbReference type="InterPro" id="IPR010730">
    <property type="entry name" value="HET"/>
</dbReference>
<sequence>MLNFLEKAVSTLLSDTSSAAEQHAILPSAATHIRLLKIYPAGYSWVPIYCKMLMTPISEPMNFQALSYTWGTAARTHSLKLPETDFRITQSLDEAIRHLRREDEAITLWIDQICINQENLQEKSLQIGLMSQIYSKAQRVLVWLGPAESGSDTVMDIWSIIGQDARNLGLESFYTEEKFPQLQPIVINADPADPLTIEFQALFEKGRSIYRDSLDAIIAWFQRPWFKRVWVVQEFCLCPDTVFVCGKRSVAVELVMLAIQIVHFSCGKLLKDAVGKDKEFAELNAKFPLILNEPTSALFSTRQRRLGYDARWTGKSTGDSLLSLMRKLYVQNEMHATDQRDRIFALLGLATDGLDIIPDYSDFDYAGLLCRTARVMIEKQGLEVLSYSQFPKSYIPLPSWRNIISKHVDARSGRNHGGRRGRGWEPMAQTTIFSHEQYLSYFAQVRLMCQLSALKNEPIYASESRRDEAVWRVPIGDLYTCNGRTTRPTSDVRGAYKSLVAECELFEQRKLAGSVSELQGQTETILDTDGSHYQCSTETMSGKRPFLTKKGHLGMGPPMMMSGDVVVILMGSRIPFVLRPGEHGNFAFTGDAYCDGVMDGELINQVRPEKFMIL</sequence>
<dbReference type="Proteomes" id="UP000009097">
    <property type="component" value="Unassembled WGS sequence"/>
</dbReference>
<dbReference type="GeneID" id="28956905"/>
<dbReference type="RefSeq" id="XP_018256543.1">
    <property type="nucleotide sequence ID" value="XM_018396013.1"/>
</dbReference>
<dbReference type="Pfam" id="PF06985">
    <property type="entry name" value="HET"/>
    <property type="match status" value="1"/>
</dbReference>
<dbReference type="AlphaFoldDB" id="A0A0J9W6K6"/>
<dbReference type="PANTHER" id="PTHR24148">
    <property type="entry name" value="ANKYRIN REPEAT DOMAIN-CONTAINING PROTEIN 39 HOMOLOG-RELATED"/>
    <property type="match status" value="1"/>
</dbReference>
<dbReference type="OrthoDB" id="4587016at2759"/>
<protein>
    <recommendedName>
        <fullName evidence="1">Heterokaryon incompatibility domain-containing protein</fullName>
    </recommendedName>
</protein>
<organism evidence="2 3">
    <name type="scientific">Fusarium oxysporum f. sp. lycopersici (strain 4287 / CBS 123668 / FGSC 9935 / NRRL 34936)</name>
    <name type="common">Fusarium vascular wilt of tomato</name>
    <dbReference type="NCBI Taxonomy" id="426428"/>
    <lineage>
        <taxon>Eukaryota</taxon>
        <taxon>Fungi</taxon>
        <taxon>Dikarya</taxon>
        <taxon>Ascomycota</taxon>
        <taxon>Pezizomycotina</taxon>
        <taxon>Sordariomycetes</taxon>
        <taxon>Hypocreomycetidae</taxon>
        <taxon>Hypocreales</taxon>
        <taxon>Nectriaceae</taxon>
        <taxon>Fusarium</taxon>
        <taxon>Fusarium oxysporum species complex</taxon>
    </lineage>
</organism>
<reference evidence="2" key="1">
    <citation type="submission" date="2007-04" db="EMBL/GenBank/DDBJ databases">
        <authorList>
            <consortium name="The Broad Institute Genome Sequencing Platform"/>
            <person name="Birren B."/>
            <person name="Lander E."/>
            <person name="Galagan J."/>
            <person name="Nusbaum C."/>
            <person name="Devon K."/>
            <person name="Ma L.-J."/>
            <person name="Jaffe D."/>
            <person name="Butler J."/>
            <person name="Alvarez P."/>
            <person name="Gnerre S."/>
            <person name="Grabherr M."/>
            <person name="Kleber M."/>
            <person name="Mauceli E."/>
            <person name="Brockman W."/>
            <person name="MacCallum I.A."/>
            <person name="Young S."/>
            <person name="LaButti K."/>
            <person name="DeCaprio D."/>
            <person name="Crawford M."/>
            <person name="Koehrsen M."/>
            <person name="Engels R."/>
            <person name="Montgomery P."/>
            <person name="Pearson M."/>
            <person name="Howarth C."/>
            <person name="Larson L."/>
            <person name="White J."/>
            <person name="O'Leary S."/>
            <person name="Kodira C."/>
            <person name="Zeng Q."/>
            <person name="Yandava C."/>
            <person name="Alvarado L."/>
            <person name="Kistler C."/>
            <person name="Shim W.-B."/>
            <person name="Kang S."/>
            <person name="Woloshuk C."/>
        </authorList>
    </citation>
    <scope>NUCLEOTIDE SEQUENCE</scope>
    <source>
        <strain evidence="2">4287</strain>
    </source>
</reference>
<evidence type="ECO:0000259" key="1">
    <source>
        <dbReference type="Pfam" id="PF06985"/>
    </source>
</evidence>
<dbReference type="KEGG" id="fox:FOXG_15910"/>
<dbReference type="InterPro" id="IPR052895">
    <property type="entry name" value="HetReg/Transcr_Mod"/>
</dbReference>
<dbReference type="VEuPathDB" id="FungiDB:FOXG_15910"/>
<reference evidence="2" key="2">
    <citation type="journal article" date="2010" name="Nature">
        <title>Comparative genomics reveals mobile pathogenicity chromosomes in Fusarium.</title>
        <authorList>
            <person name="Ma L.J."/>
            <person name="van der Does H.C."/>
            <person name="Borkovich K.A."/>
            <person name="Coleman J.J."/>
            <person name="Daboussi M.J."/>
            <person name="Di Pietro A."/>
            <person name="Dufresne M."/>
            <person name="Freitag M."/>
            <person name="Grabherr M."/>
            <person name="Henrissat B."/>
            <person name="Houterman P.M."/>
            <person name="Kang S."/>
            <person name="Shim W.B."/>
            <person name="Woloshuk C."/>
            <person name="Xie X."/>
            <person name="Xu J.R."/>
            <person name="Antoniw J."/>
            <person name="Baker S.E."/>
            <person name="Bluhm B.H."/>
            <person name="Breakspear A."/>
            <person name="Brown D.W."/>
            <person name="Butchko R.A."/>
            <person name="Chapman S."/>
            <person name="Coulson R."/>
            <person name="Coutinho P.M."/>
            <person name="Danchin E.G."/>
            <person name="Diener A."/>
            <person name="Gale L.R."/>
            <person name="Gardiner D.M."/>
            <person name="Goff S."/>
            <person name="Hammond-Kosack K.E."/>
            <person name="Hilburn K."/>
            <person name="Hua-Van A."/>
            <person name="Jonkers W."/>
            <person name="Kazan K."/>
            <person name="Kodira C.D."/>
            <person name="Koehrsen M."/>
            <person name="Kumar L."/>
            <person name="Lee Y.H."/>
            <person name="Li L."/>
            <person name="Manners J.M."/>
            <person name="Miranda-Saavedra D."/>
            <person name="Mukherjee M."/>
            <person name="Park G."/>
            <person name="Park J."/>
            <person name="Park S.Y."/>
            <person name="Proctor R.H."/>
            <person name="Regev A."/>
            <person name="Ruiz-Roldan M.C."/>
            <person name="Sain D."/>
            <person name="Sakthikumar S."/>
            <person name="Sykes S."/>
            <person name="Schwartz D.C."/>
            <person name="Turgeon B.G."/>
            <person name="Wapinski I."/>
            <person name="Yoder O."/>
            <person name="Young S."/>
            <person name="Zeng Q."/>
            <person name="Zhou S."/>
            <person name="Galagan J."/>
            <person name="Cuomo C.A."/>
            <person name="Kistler H.C."/>
            <person name="Rep M."/>
        </authorList>
    </citation>
    <scope>NUCLEOTIDE SEQUENCE [LARGE SCALE GENOMIC DNA]</scope>
    <source>
        <strain evidence="2">4287</strain>
    </source>
</reference>